<organism evidence="2 3">
    <name type="scientific">Aphanomyces euteiches</name>
    <dbReference type="NCBI Taxonomy" id="100861"/>
    <lineage>
        <taxon>Eukaryota</taxon>
        <taxon>Sar</taxon>
        <taxon>Stramenopiles</taxon>
        <taxon>Oomycota</taxon>
        <taxon>Saprolegniomycetes</taxon>
        <taxon>Saprolegniales</taxon>
        <taxon>Verrucalvaceae</taxon>
        <taxon>Aphanomyces</taxon>
    </lineage>
</organism>
<dbReference type="EMBL" id="VJMJ01000272">
    <property type="protein sequence ID" value="KAF0724373.1"/>
    <property type="molecule type" value="Genomic_DNA"/>
</dbReference>
<dbReference type="OrthoDB" id="59760at2759"/>
<comment type="caution">
    <text evidence="2">The sequence shown here is derived from an EMBL/GenBank/DDBJ whole genome shotgun (WGS) entry which is preliminary data.</text>
</comment>
<keyword evidence="1" id="KW-0472">Membrane</keyword>
<dbReference type="Proteomes" id="UP000481153">
    <property type="component" value="Unassembled WGS sequence"/>
</dbReference>
<dbReference type="VEuPathDB" id="FungiDB:AeMF1_016109"/>
<keyword evidence="1" id="KW-0812">Transmembrane</keyword>
<gene>
    <name evidence="2" type="ORF">Ae201684_016915</name>
</gene>
<accession>A0A6G0WAW7</accession>
<evidence type="ECO:0000313" key="2">
    <source>
        <dbReference type="EMBL" id="KAF0724373.1"/>
    </source>
</evidence>
<proteinExistence type="predicted"/>
<reference evidence="2 3" key="1">
    <citation type="submission" date="2019-07" db="EMBL/GenBank/DDBJ databases">
        <title>Genomics analysis of Aphanomyces spp. identifies a new class of oomycete effector associated with host adaptation.</title>
        <authorList>
            <person name="Gaulin E."/>
        </authorList>
    </citation>
    <scope>NUCLEOTIDE SEQUENCE [LARGE SCALE GENOMIC DNA]</scope>
    <source>
        <strain evidence="2 3">ATCC 201684</strain>
    </source>
</reference>
<name>A0A6G0WAW7_9STRA</name>
<evidence type="ECO:0000256" key="1">
    <source>
        <dbReference type="SAM" id="Phobius"/>
    </source>
</evidence>
<feature type="transmembrane region" description="Helical" evidence="1">
    <location>
        <begin position="146"/>
        <end position="165"/>
    </location>
</feature>
<keyword evidence="3" id="KW-1185">Reference proteome</keyword>
<dbReference type="AlphaFoldDB" id="A0A6G0WAW7"/>
<keyword evidence="1" id="KW-1133">Transmembrane helix</keyword>
<feature type="transmembrane region" description="Helical" evidence="1">
    <location>
        <begin position="122"/>
        <end position="139"/>
    </location>
</feature>
<sequence>MGEGVFRQMRSLDYILLSPIRYNWSGILHDDRSKMSKKREYEPIRDKTMPRTQYTPPIPGAKPIATAAPSRIPPYDIEAGKFAILERQKHLWFTLDARARKIQLLAILQVFIGILISMDSAWYTHLFGIAIGCIGLLAVRGDKADVLLVYMFLCLVEFVKNLGYLQDVWSHWSEPPPTRSSVNGTEMVQYPSGYVQSVNRWVAVGLENKYMIFQMVLIVFEEVLIIPSILVLGYSSVQAALQNF</sequence>
<feature type="transmembrane region" description="Helical" evidence="1">
    <location>
        <begin position="211"/>
        <end position="234"/>
    </location>
</feature>
<evidence type="ECO:0000313" key="3">
    <source>
        <dbReference type="Proteomes" id="UP000481153"/>
    </source>
</evidence>
<protein>
    <submittedName>
        <fullName evidence="2">Uncharacterized protein</fullName>
    </submittedName>
</protein>